<reference evidence="4 6" key="1">
    <citation type="journal article" date="2015" name="Stand. Genomic Sci.">
        <title>Genomic Encyclopedia of Bacterial and Archaeal Type Strains, Phase III: the genomes of soil and plant-associated and newly described type strains.</title>
        <authorList>
            <person name="Whitman W.B."/>
            <person name="Woyke T."/>
            <person name="Klenk H.P."/>
            <person name="Zhou Y."/>
            <person name="Lilburn T.G."/>
            <person name="Beck B.J."/>
            <person name="De Vos P."/>
            <person name="Vandamme P."/>
            <person name="Eisen J.A."/>
            <person name="Garrity G."/>
            <person name="Hugenholtz P."/>
            <person name="Kyrpides N.C."/>
        </authorList>
    </citation>
    <scope>NUCLEOTIDE SEQUENCE [LARGE SCALE GENOMIC DNA]</scope>
    <source>
        <strain evidence="4 6">CGMCC 1.5380</strain>
    </source>
</reference>
<keyword evidence="5" id="KW-1185">Reference proteome</keyword>
<keyword evidence="1" id="KW-0732">Signal</keyword>
<gene>
    <name evidence="3" type="ORF">DFR66_11461</name>
    <name evidence="4" type="ORF">IQ02_02773</name>
</gene>
<accession>A0A562PHP7</accession>
<dbReference type="InterPro" id="IPR027385">
    <property type="entry name" value="Beta-barrel_OMP"/>
</dbReference>
<dbReference type="Proteomes" id="UP000321392">
    <property type="component" value="Unassembled WGS sequence"/>
</dbReference>
<proteinExistence type="predicted"/>
<dbReference type="PROSITE" id="PS51257">
    <property type="entry name" value="PROKAR_LIPOPROTEIN"/>
    <property type="match status" value="1"/>
</dbReference>
<name>A0A562PHP7_9FLAO</name>
<reference evidence="4" key="3">
    <citation type="submission" date="2019-07" db="EMBL/GenBank/DDBJ databases">
        <authorList>
            <person name="Whitman W."/>
            <person name="Huntemann M."/>
            <person name="Clum A."/>
            <person name="Pillay M."/>
            <person name="Palaniappan K."/>
            <person name="Varghese N."/>
            <person name="Mikhailova N."/>
            <person name="Stamatis D."/>
            <person name="Reddy T."/>
            <person name="Daum C."/>
            <person name="Shapiro N."/>
            <person name="Ivanova N."/>
            <person name="Kyrpides N."/>
            <person name="Woyke T."/>
        </authorList>
    </citation>
    <scope>NUCLEOTIDE SEQUENCE</scope>
    <source>
        <strain evidence="4">CGMCC 1.5380</strain>
    </source>
</reference>
<evidence type="ECO:0000256" key="1">
    <source>
        <dbReference type="ARBA" id="ARBA00022729"/>
    </source>
</evidence>
<evidence type="ECO:0000259" key="2">
    <source>
        <dbReference type="Pfam" id="PF13505"/>
    </source>
</evidence>
<organism evidence="4 6">
    <name type="scientific">Flavobacterium glaciei</name>
    <dbReference type="NCBI Taxonomy" id="386300"/>
    <lineage>
        <taxon>Bacteria</taxon>
        <taxon>Pseudomonadati</taxon>
        <taxon>Bacteroidota</taxon>
        <taxon>Flavobacteriia</taxon>
        <taxon>Flavobacteriales</taxon>
        <taxon>Flavobacteriaceae</taxon>
        <taxon>Flavobacterium</taxon>
    </lineage>
</organism>
<dbReference type="SUPFAM" id="SSF56935">
    <property type="entry name" value="Porins"/>
    <property type="match status" value="1"/>
</dbReference>
<feature type="domain" description="Outer membrane protein beta-barrel" evidence="2">
    <location>
        <begin position="50"/>
        <end position="166"/>
    </location>
</feature>
<dbReference type="EMBL" id="QQBA01000014">
    <property type="protein sequence ID" value="RDI51329.1"/>
    <property type="molecule type" value="Genomic_DNA"/>
</dbReference>
<dbReference type="AlphaFoldDB" id="A0A562PHP7"/>
<dbReference type="OrthoDB" id="1148680at2"/>
<dbReference type="EMBL" id="VLKX01000022">
    <property type="protein sequence ID" value="TWI43947.1"/>
    <property type="molecule type" value="Genomic_DNA"/>
</dbReference>
<evidence type="ECO:0000313" key="5">
    <source>
        <dbReference type="Proteomes" id="UP000254518"/>
    </source>
</evidence>
<dbReference type="Proteomes" id="UP000254518">
    <property type="component" value="Unassembled WGS sequence"/>
</dbReference>
<dbReference type="Gene3D" id="2.40.160.60">
    <property type="entry name" value="Outer membrane protein transport protein (OMPP1/FadL/TodX)"/>
    <property type="match status" value="1"/>
</dbReference>
<protein>
    <recommendedName>
        <fullName evidence="2">Outer membrane protein beta-barrel domain-containing protein</fullName>
    </recommendedName>
</protein>
<evidence type="ECO:0000313" key="3">
    <source>
        <dbReference type="EMBL" id="RDI51329.1"/>
    </source>
</evidence>
<dbReference type="RefSeq" id="WP_114755029.1">
    <property type="nucleotide sequence ID" value="NZ_QQBA01000014.1"/>
</dbReference>
<reference evidence="3 5" key="2">
    <citation type="submission" date="2018-07" db="EMBL/GenBank/DDBJ databases">
        <title>Genomic Encyclopedia of Type Strains, Phase IV (KMG-IV): sequencing the most valuable type-strain genomes for metagenomic binning, comparative biology and taxonomic classification.</title>
        <authorList>
            <person name="Goeker M."/>
        </authorList>
    </citation>
    <scope>NUCLEOTIDE SEQUENCE [LARGE SCALE GENOMIC DNA]</scope>
    <source>
        <strain evidence="3 5">DSM 19728</strain>
    </source>
</reference>
<dbReference type="Pfam" id="PF13505">
    <property type="entry name" value="OMP_b-brl"/>
    <property type="match status" value="1"/>
</dbReference>
<sequence length="186" mass="20486">MKKQQIICKIIIYLCLFIGCPKIFSQTSKDSITQKVADTTVFKKPEKLKFGCGFGINFVGGTNINVSPNLTYIISDKIEVGGGLQGSYAAIKNLQNTTTFGANVLGRYNPVKKLTTLLEFSELRVITKIDTPTEKSTDSYWDSALFAGAGYNITSKISVGAKYNFLYKEGRSVYTSPVIPFVNISF</sequence>
<comment type="caution">
    <text evidence="4">The sequence shown here is derived from an EMBL/GenBank/DDBJ whole genome shotgun (WGS) entry which is preliminary data.</text>
</comment>
<evidence type="ECO:0000313" key="4">
    <source>
        <dbReference type="EMBL" id="TWI43947.1"/>
    </source>
</evidence>
<evidence type="ECO:0000313" key="6">
    <source>
        <dbReference type="Proteomes" id="UP000321392"/>
    </source>
</evidence>